<protein>
    <recommendedName>
        <fullName evidence="3">Thioredoxin domain-containing protein</fullName>
    </recommendedName>
</protein>
<name>A0A2T6BHQ4_9RHOB</name>
<dbReference type="Gene3D" id="3.40.30.10">
    <property type="entry name" value="Glutaredoxin"/>
    <property type="match status" value="1"/>
</dbReference>
<dbReference type="Proteomes" id="UP000243978">
    <property type="component" value="Unassembled WGS sequence"/>
</dbReference>
<accession>A0A2T6BHQ4</accession>
<gene>
    <name evidence="1" type="ORF">C8N43_0221</name>
</gene>
<evidence type="ECO:0000313" key="1">
    <source>
        <dbReference type="EMBL" id="PTX55582.1"/>
    </source>
</evidence>
<organism evidence="1 2">
    <name type="scientific">Litoreibacter ponti</name>
    <dbReference type="NCBI Taxonomy" id="1510457"/>
    <lineage>
        <taxon>Bacteria</taxon>
        <taxon>Pseudomonadati</taxon>
        <taxon>Pseudomonadota</taxon>
        <taxon>Alphaproteobacteria</taxon>
        <taxon>Rhodobacterales</taxon>
        <taxon>Roseobacteraceae</taxon>
        <taxon>Litoreibacter</taxon>
    </lineage>
</organism>
<dbReference type="OrthoDB" id="9758793at2"/>
<dbReference type="AlphaFoldDB" id="A0A2T6BHQ4"/>
<dbReference type="EMBL" id="QBKS01000001">
    <property type="protein sequence ID" value="PTX55582.1"/>
    <property type="molecule type" value="Genomic_DNA"/>
</dbReference>
<reference evidence="1 2" key="1">
    <citation type="submission" date="2018-04" db="EMBL/GenBank/DDBJ databases">
        <title>Genomic Encyclopedia of Archaeal and Bacterial Type Strains, Phase II (KMG-II): from individual species to whole genera.</title>
        <authorList>
            <person name="Goeker M."/>
        </authorList>
    </citation>
    <scope>NUCLEOTIDE SEQUENCE [LARGE SCALE GENOMIC DNA]</scope>
    <source>
        <strain evidence="1 2">DSM 100977</strain>
    </source>
</reference>
<dbReference type="RefSeq" id="WP_107843860.1">
    <property type="nucleotide sequence ID" value="NZ_QBKS01000001.1"/>
</dbReference>
<evidence type="ECO:0000313" key="2">
    <source>
        <dbReference type="Proteomes" id="UP000243978"/>
    </source>
</evidence>
<evidence type="ECO:0008006" key="3">
    <source>
        <dbReference type="Google" id="ProtNLM"/>
    </source>
</evidence>
<keyword evidence="2" id="KW-1185">Reference proteome</keyword>
<comment type="caution">
    <text evidence="1">The sequence shown here is derived from an EMBL/GenBank/DDBJ whole genome shotgun (WGS) entry which is preliminary data.</text>
</comment>
<proteinExistence type="predicted"/>
<sequence>MRALQETSWPQNLRDKAMRQDQRVLTVWPGSPAEALGIKPGWHLLQIDMEPPSPAKIRAARGNGVNGMAFLDPDSGAIHTLEAGPWPFGLHLIPRVNDGLIEGIRSRNYDVAALNTLWSQGNWKDFEALRAPLEDAALPKGLPFFSKRPKDPDALTRKIGTLDVPDLQLFLALSHLAGGDVAGCDFYLRARRDARERMGLQDDLLDHDALELFMDALILWNRGRREEAKTVAGQMLATAPRNKGAIALYCQLMGSDPLRYWPPEMREPFPINYALPQHDPFGQWPEGGTVRLEDTIAAMAPGQLHLVYSLSWYRTNGPMQWEFETLIPLYQMDPDRIASIDLITAIDNPNSHWIDKNQIEDRARAAGLPVRVLFDQPDHVAEDLGCIEAPQLYLLDHKGRVLSMEKLANEEGYWQALSVMKTL</sequence>